<dbReference type="RefSeq" id="WP_063454740.1">
    <property type="nucleotide sequence ID" value="NZ_FNPK01000047.1"/>
</dbReference>
<dbReference type="EMBL" id="FNPK01000047">
    <property type="protein sequence ID" value="SDY88377.1"/>
    <property type="molecule type" value="Genomic_DNA"/>
</dbReference>
<dbReference type="PANTHER" id="PTHR33175">
    <property type="entry name" value="DNA-BINDING PROTEIN HU"/>
    <property type="match status" value="1"/>
</dbReference>
<evidence type="ECO:0000313" key="6">
    <source>
        <dbReference type="EMBL" id="SDY88377.1"/>
    </source>
</evidence>
<dbReference type="Pfam" id="PF00216">
    <property type="entry name" value="Bac_DNA_binding"/>
    <property type="match status" value="1"/>
</dbReference>
<dbReference type="AlphaFoldDB" id="A0A1H3NHI8"/>
<dbReference type="GO" id="GO:0005829">
    <property type="term" value="C:cytosol"/>
    <property type="evidence" value="ECO:0007669"/>
    <property type="project" value="TreeGrafter"/>
</dbReference>
<dbReference type="Proteomes" id="UP000199035">
    <property type="component" value="Unassembled WGS sequence"/>
</dbReference>
<dbReference type="PRINTS" id="PR01727">
    <property type="entry name" value="DNABINDINGHU"/>
</dbReference>
<dbReference type="InterPro" id="IPR000119">
    <property type="entry name" value="Hist_DNA-bd"/>
</dbReference>
<evidence type="ECO:0000256" key="3">
    <source>
        <dbReference type="ARBA" id="ARBA00023067"/>
    </source>
</evidence>
<comment type="function">
    <text evidence="1">Histone-like DNA-binding protein which is capable of wrapping DNA to stabilize it, and thus to prevent its denaturation under extreme environmental conditions.</text>
</comment>
<keyword evidence="3" id="KW-0226">DNA condensation</keyword>
<evidence type="ECO:0000313" key="7">
    <source>
        <dbReference type="Proteomes" id="UP000199035"/>
    </source>
</evidence>
<comment type="similarity">
    <text evidence="2 5">Belongs to the bacterial histone-like protein family.</text>
</comment>
<keyword evidence="4 6" id="KW-0238">DNA-binding</keyword>
<accession>A0A1H3NHI8</accession>
<reference evidence="7" key="1">
    <citation type="submission" date="2016-10" db="EMBL/GenBank/DDBJ databases">
        <authorList>
            <person name="Varghese N."/>
            <person name="Submissions S."/>
        </authorList>
    </citation>
    <scope>NUCLEOTIDE SEQUENCE [LARGE SCALE GENOMIC DNA]</scope>
    <source>
        <strain evidence="7">ANC 5109</strain>
    </source>
</reference>
<dbReference type="STRING" id="595670.SAMN05421643_1473"/>
<evidence type="ECO:0000256" key="2">
    <source>
        <dbReference type="ARBA" id="ARBA00010529"/>
    </source>
</evidence>
<gene>
    <name evidence="6" type="ORF">SAMN05421643_1473</name>
</gene>
<protein>
    <submittedName>
        <fullName evidence="6">DNA-binding protein HU-beta</fullName>
    </submittedName>
</protein>
<dbReference type="SUPFAM" id="SSF47729">
    <property type="entry name" value="IHF-like DNA-binding proteins"/>
    <property type="match status" value="1"/>
</dbReference>
<evidence type="ECO:0000256" key="5">
    <source>
        <dbReference type="RuleBase" id="RU003939"/>
    </source>
</evidence>
<sequence length="103" mass="11524">MNKADIIAKLAPKLYITQDEARVILNSVLEVFTEALVEEKSLKLVDFGTFSVQKRAERIGRNPKTGDLINIPEREVVTFKQGKALGEKFLVKAKPKGKIKNAK</sequence>
<dbReference type="GO" id="GO:0003677">
    <property type="term" value="F:DNA binding"/>
    <property type="evidence" value="ECO:0007669"/>
    <property type="project" value="UniProtKB-KW"/>
</dbReference>
<dbReference type="InterPro" id="IPR010992">
    <property type="entry name" value="IHF-like_DNA-bd_dom_sf"/>
</dbReference>
<dbReference type="GO" id="GO:0030527">
    <property type="term" value="F:structural constituent of chromatin"/>
    <property type="evidence" value="ECO:0007669"/>
    <property type="project" value="InterPro"/>
</dbReference>
<dbReference type="Gene3D" id="4.10.520.10">
    <property type="entry name" value="IHF-like DNA-binding proteins"/>
    <property type="match status" value="1"/>
</dbReference>
<dbReference type="SMART" id="SM00411">
    <property type="entry name" value="BHL"/>
    <property type="match status" value="1"/>
</dbReference>
<dbReference type="CDD" id="cd13831">
    <property type="entry name" value="HU"/>
    <property type="match status" value="1"/>
</dbReference>
<dbReference type="PANTHER" id="PTHR33175:SF3">
    <property type="entry name" value="DNA-BINDING PROTEIN HU-BETA"/>
    <property type="match status" value="1"/>
</dbReference>
<evidence type="ECO:0000256" key="1">
    <source>
        <dbReference type="ARBA" id="ARBA00003819"/>
    </source>
</evidence>
<keyword evidence="7" id="KW-1185">Reference proteome</keyword>
<evidence type="ECO:0000256" key="4">
    <source>
        <dbReference type="ARBA" id="ARBA00023125"/>
    </source>
</evidence>
<name>A0A1H3NHI8_9GAMM</name>
<organism evidence="6 7">
    <name type="scientific">Acinetobacter kyonggiensis</name>
    <dbReference type="NCBI Taxonomy" id="595670"/>
    <lineage>
        <taxon>Bacteria</taxon>
        <taxon>Pseudomonadati</taxon>
        <taxon>Pseudomonadota</taxon>
        <taxon>Gammaproteobacteria</taxon>
        <taxon>Moraxellales</taxon>
        <taxon>Moraxellaceae</taxon>
        <taxon>Acinetobacter</taxon>
    </lineage>
</organism>
<dbReference type="GO" id="GO:0030261">
    <property type="term" value="P:chromosome condensation"/>
    <property type="evidence" value="ECO:0007669"/>
    <property type="project" value="UniProtKB-KW"/>
</dbReference>
<proteinExistence type="inferred from homology"/>